<keyword evidence="4 10" id="KW-0812">Transmembrane</keyword>
<reference evidence="12" key="2">
    <citation type="submission" date="2025-09" db="UniProtKB">
        <authorList>
            <consortium name="Ensembl"/>
        </authorList>
    </citation>
    <scope>IDENTIFICATION</scope>
</reference>
<dbReference type="InterPro" id="IPR039158">
    <property type="entry name" value="SLC25A46"/>
</dbReference>
<evidence type="ECO:0000256" key="1">
    <source>
        <dbReference type="ARBA" id="ARBA00004374"/>
    </source>
</evidence>
<evidence type="ECO:0000256" key="5">
    <source>
        <dbReference type="ARBA" id="ARBA00022737"/>
    </source>
</evidence>
<protein>
    <recommendedName>
        <fullName evidence="14">Solute carrier family 25 member 46</fullName>
    </recommendedName>
</protein>
<evidence type="ECO:0000256" key="2">
    <source>
        <dbReference type="ARBA" id="ARBA00006375"/>
    </source>
</evidence>
<reference evidence="12" key="1">
    <citation type="submission" date="2025-08" db="UniProtKB">
        <authorList>
            <consortium name="Ensembl"/>
        </authorList>
    </citation>
    <scope>IDENTIFICATION</scope>
</reference>
<dbReference type="GO" id="GO:0061564">
    <property type="term" value="P:axon development"/>
    <property type="evidence" value="ECO:0007669"/>
    <property type="project" value="TreeGrafter"/>
</dbReference>
<feature type="repeat" description="Solcar" evidence="10">
    <location>
        <begin position="142"/>
        <end position="226"/>
    </location>
</feature>
<keyword evidence="7" id="KW-1133">Transmembrane helix</keyword>
<dbReference type="AlphaFoldDB" id="A0A8C2YUC5"/>
<evidence type="ECO:0000256" key="6">
    <source>
        <dbReference type="ARBA" id="ARBA00022787"/>
    </source>
</evidence>
<evidence type="ECO:0000256" key="10">
    <source>
        <dbReference type="PROSITE-ProRule" id="PRU00282"/>
    </source>
</evidence>
<evidence type="ECO:0000256" key="11">
    <source>
        <dbReference type="RuleBase" id="RU000488"/>
    </source>
</evidence>
<keyword evidence="13" id="KW-1185">Reference proteome</keyword>
<dbReference type="Pfam" id="PF00153">
    <property type="entry name" value="Mito_carr"/>
    <property type="match status" value="1"/>
</dbReference>
<dbReference type="PROSITE" id="PS50920">
    <property type="entry name" value="SOLCAR"/>
    <property type="match status" value="1"/>
</dbReference>
<dbReference type="SUPFAM" id="SSF103506">
    <property type="entry name" value="Mitochondrial carrier"/>
    <property type="match status" value="1"/>
</dbReference>
<evidence type="ECO:0008006" key="14">
    <source>
        <dbReference type="Google" id="ProtNLM"/>
    </source>
</evidence>
<dbReference type="Gene3D" id="1.50.40.10">
    <property type="entry name" value="Mitochondrial carrier domain"/>
    <property type="match status" value="1"/>
</dbReference>
<comment type="subcellular location">
    <subcellularLocation>
        <location evidence="1">Mitochondrion outer membrane</location>
        <topology evidence="1">Multi-pass membrane protein</topology>
    </subcellularLocation>
</comment>
<name>A0A8C2YUC5_CHILA</name>
<keyword evidence="5" id="KW-0677">Repeat</keyword>
<evidence type="ECO:0000256" key="8">
    <source>
        <dbReference type="ARBA" id="ARBA00023128"/>
    </source>
</evidence>
<keyword evidence="6" id="KW-1000">Mitochondrion outer membrane</keyword>
<dbReference type="Ensembl" id="ENSCLAT00000024151.1">
    <property type="protein sequence ID" value="ENSCLAP00000023923.1"/>
    <property type="gene ID" value="ENSCLAG00000016416.1"/>
</dbReference>
<sequence length="226" mass="25110">MGSTFIVQGVTLEAEGIISVFTPLPREISHRWTPTQIGEHLLLKALTYIVAMRFYSASLTETVQSEVMRDNTEGIARVIGLGVPHSQRLLPFPSLIFSTVLHGVLHYVTSSIIQKFVLLIPKRKTYNSHLAESSSPVWSMLDAYFLKLIANFAASLCSDVLLFPLETVSHGLHVQGTHTVTDSTDLGYEVFPTNTQYEGMRDCINTIKQEEGVLGFYKGFGGFIIQ</sequence>
<dbReference type="GeneTree" id="ENSGT00390000015874"/>
<dbReference type="PANTHER" id="PTHR21252">
    <property type="entry name" value="TB1 PROTEIN-RELATED"/>
    <property type="match status" value="1"/>
</dbReference>
<accession>A0A8C2YUC5</accession>
<evidence type="ECO:0000256" key="4">
    <source>
        <dbReference type="ARBA" id="ARBA00022692"/>
    </source>
</evidence>
<comment type="similarity">
    <text evidence="2 11">Belongs to the mitochondrial carrier (TC 2.A.29) family.</text>
</comment>
<evidence type="ECO:0000256" key="3">
    <source>
        <dbReference type="ARBA" id="ARBA00022448"/>
    </source>
</evidence>
<keyword evidence="8" id="KW-0496">Mitochondrion</keyword>
<dbReference type="GO" id="GO:0005741">
    <property type="term" value="C:mitochondrial outer membrane"/>
    <property type="evidence" value="ECO:0007669"/>
    <property type="project" value="UniProtKB-SubCell"/>
</dbReference>
<evidence type="ECO:0000313" key="13">
    <source>
        <dbReference type="Proteomes" id="UP000694398"/>
    </source>
</evidence>
<organism evidence="12 13">
    <name type="scientific">Chinchilla lanigera</name>
    <name type="common">Long-tailed chinchilla</name>
    <name type="synonym">Chinchilla villidera</name>
    <dbReference type="NCBI Taxonomy" id="34839"/>
    <lineage>
        <taxon>Eukaryota</taxon>
        <taxon>Metazoa</taxon>
        <taxon>Chordata</taxon>
        <taxon>Craniata</taxon>
        <taxon>Vertebrata</taxon>
        <taxon>Euteleostomi</taxon>
        <taxon>Mammalia</taxon>
        <taxon>Eutheria</taxon>
        <taxon>Euarchontoglires</taxon>
        <taxon>Glires</taxon>
        <taxon>Rodentia</taxon>
        <taxon>Hystricomorpha</taxon>
        <taxon>Chinchillidae</taxon>
        <taxon>Chinchilla</taxon>
    </lineage>
</organism>
<dbReference type="InterPro" id="IPR018108">
    <property type="entry name" value="MCP_transmembrane"/>
</dbReference>
<evidence type="ECO:0000256" key="7">
    <source>
        <dbReference type="ARBA" id="ARBA00022989"/>
    </source>
</evidence>
<keyword evidence="9 10" id="KW-0472">Membrane</keyword>
<dbReference type="InterPro" id="IPR023395">
    <property type="entry name" value="MCP_dom_sf"/>
</dbReference>
<evidence type="ECO:0000313" key="12">
    <source>
        <dbReference type="Ensembl" id="ENSCLAP00000023923.1"/>
    </source>
</evidence>
<keyword evidence="3 11" id="KW-0813">Transport</keyword>
<proteinExistence type="inferred from homology"/>
<dbReference type="OMA" id="MRNCINT"/>
<dbReference type="PANTHER" id="PTHR21252:SF2">
    <property type="entry name" value="MITOCHONDRIAL OUTER MEMBRANE PROTEIN SLC25A46"/>
    <property type="match status" value="1"/>
</dbReference>
<dbReference type="GO" id="GO:0090149">
    <property type="term" value="P:mitochondrial membrane fission"/>
    <property type="evidence" value="ECO:0007669"/>
    <property type="project" value="InterPro"/>
</dbReference>
<dbReference type="Proteomes" id="UP000694398">
    <property type="component" value="Unassembled WGS sequence"/>
</dbReference>
<evidence type="ECO:0000256" key="9">
    <source>
        <dbReference type="ARBA" id="ARBA00023136"/>
    </source>
</evidence>